<dbReference type="RefSeq" id="WP_067754281.1">
    <property type="nucleotide sequence ID" value="NZ_CP015772.1"/>
</dbReference>
<evidence type="ECO:0000259" key="1">
    <source>
        <dbReference type="Pfam" id="PF00535"/>
    </source>
</evidence>
<dbReference type="STRING" id="1176587.A8C56_07995"/>
<organism evidence="2 3">
    <name type="scientific">Niabella ginsenosidivorans</name>
    <dbReference type="NCBI Taxonomy" id="1176587"/>
    <lineage>
        <taxon>Bacteria</taxon>
        <taxon>Pseudomonadati</taxon>
        <taxon>Bacteroidota</taxon>
        <taxon>Chitinophagia</taxon>
        <taxon>Chitinophagales</taxon>
        <taxon>Chitinophagaceae</taxon>
        <taxon>Niabella</taxon>
    </lineage>
</organism>
<keyword evidence="3" id="KW-1185">Reference proteome</keyword>
<dbReference type="PANTHER" id="PTHR22916:SF3">
    <property type="entry name" value="UDP-GLCNAC:BETAGAL BETA-1,3-N-ACETYLGLUCOSAMINYLTRANSFERASE-LIKE PROTEIN 1"/>
    <property type="match status" value="1"/>
</dbReference>
<feature type="domain" description="Glycosyltransferase 2-like" evidence="1">
    <location>
        <begin position="8"/>
        <end position="112"/>
    </location>
</feature>
<dbReference type="KEGG" id="nia:A8C56_07995"/>
<name>A0A1A9I2L0_9BACT</name>
<dbReference type="InterPro" id="IPR001173">
    <property type="entry name" value="Glyco_trans_2-like"/>
</dbReference>
<evidence type="ECO:0000313" key="3">
    <source>
        <dbReference type="Proteomes" id="UP000077667"/>
    </source>
</evidence>
<dbReference type="Pfam" id="PF00535">
    <property type="entry name" value="Glycos_transf_2"/>
    <property type="match status" value="1"/>
</dbReference>
<reference evidence="2 3" key="1">
    <citation type="submission" date="2016-05" db="EMBL/GenBank/DDBJ databases">
        <title>Niabella ginsenosidivorans BS26 whole genome sequencing.</title>
        <authorList>
            <person name="Im W.T."/>
            <person name="Siddiqi M.Z."/>
        </authorList>
    </citation>
    <scope>NUCLEOTIDE SEQUENCE [LARGE SCALE GENOMIC DNA]</scope>
    <source>
        <strain evidence="2 3">BS26</strain>
    </source>
</reference>
<gene>
    <name evidence="2" type="ORF">A8C56_07995</name>
</gene>
<dbReference type="PANTHER" id="PTHR22916">
    <property type="entry name" value="GLYCOSYLTRANSFERASE"/>
    <property type="match status" value="1"/>
</dbReference>
<evidence type="ECO:0000313" key="2">
    <source>
        <dbReference type="EMBL" id="ANH80931.1"/>
    </source>
</evidence>
<proteinExistence type="predicted"/>
<dbReference type="GO" id="GO:0016758">
    <property type="term" value="F:hexosyltransferase activity"/>
    <property type="evidence" value="ECO:0007669"/>
    <property type="project" value="UniProtKB-ARBA"/>
</dbReference>
<protein>
    <recommendedName>
        <fullName evidence="1">Glycosyltransferase 2-like domain-containing protein</fullName>
    </recommendedName>
</protein>
<sequence>MAVKKKISVIIPFYSGVDWLEEAVQSVLDQTHYDHEIIVVNDGSPENIASFLSKYERHIIYKFKENGGPASARNLALKCATGDYIAFLDSDDVWLPLKSEKQISFMETTGAMWSHTCCYNWYPSLDKFVLTKNETDYGNVYLQSFISLRINTPSLVIDKRCFDAHPELTFYEDMRYAQDAALWSRIAYYYPLALLKEPLVKVRQRGTNAASRAVVRFNAKSIIYSKIKKGQYKNVPTSILFIYKQYVIGNTILNSLKKSFKTKESTLEFFGKVFWCIPFIQERIIAFRLRSKNIKLYKSFVR</sequence>
<dbReference type="Proteomes" id="UP000077667">
    <property type="component" value="Chromosome"/>
</dbReference>
<accession>A0A1A9I2L0</accession>
<dbReference type="AlphaFoldDB" id="A0A1A9I2L0"/>
<dbReference type="EMBL" id="CP015772">
    <property type="protein sequence ID" value="ANH80931.1"/>
    <property type="molecule type" value="Genomic_DNA"/>
</dbReference>
<dbReference type="Gene3D" id="3.90.550.10">
    <property type="entry name" value="Spore Coat Polysaccharide Biosynthesis Protein SpsA, Chain A"/>
    <property type="match status" value="1"/>
</dbReference>
<dbReference type="InterPro" id="IPR029044">
    <property type="entry name" value="Nucleotide-diphossugar_trans"/>
</dbReference>
<dbReference type="SUPFAM" id="SSF53448">
    <property type="entry name" value="Nucleotide-diphospho-sugar transferases"/>
    <property type="match status" value="1"/>
</dbReference>
<dbReference type="CDD" id="cd00761">
    <property type="entry name" value="Glyco_tranf_GTA_type"/>
    <property type="match status" value="1"/>
</dbReference>